<gene>
    <name evidence="1" type="ORF">PHLCEN_2v1869</name>
</gene>
<dbReference type="EMBL" id="MLYV02000158">
    <property type="protein sequence ID" value="PSS34075.1"/>
    <property type="molecule type" value="Genomic_DNA"/>
</dbReference>
<evidence type="ECO:0000313" key="1">
    <source>
        <dbReference type="EMBL" id="PSS34075.1"/>
    </source>
</evidence>
<dbReference type="STRING" id="98765.A0A2R6RVM3"/>
<protein>
    <submittedName>
        <fullName evidence="1">Uncharacterized protein</fullName>
    </submittedName>
</protein>
<accession>A0A2R6RVM3</accession>
<name>A0A2R6RVM3_9APHY</name>
<evidence type="ECO:0000313" key="2">
    <source>
        <dbReference type="Proteomes" id="UP000186601"/>
    </source>
</evidence>
<dbReference type="AlphaFoldDB" id="A0A2R6RVM3"/>
<organism evidence="1 2">
    <name type="scientific">Hermanssonia centrifuga</name>
    <dbReference type="NCBI Taxonomy" id="98765"/>
    <lineage>
        <taxon>Eukaryota</taxon>
        <taxon>Fungi</taxon>
        <taxon>Dikarya</taxon>
        <taxon>Basidiomycota</taxon>
        <taxon>Agaricomycotina</taxon>
        <taxon>Agaricomycetes</taxon>
        <taxon>Polyporales</taxon>
        <taxon>Meruliaceae</taxon>
        <taxon>Hermanssonia</taxon>
    </lineage>
</organism>
<keyword evidence="2" id="KW-1185">Reference proteome</keyword>
<dbReference type="Proteomes" id="UP000186601">
    <property type="component" value="Unassembled WGS sequence"/>
</dbReference>
<reference evidence="1 2" key="1">
    <citation type="submission" date="2018-02" db="EMBL/GenBank/DDBJ databases">
        <title>Genome sequence of the basidiomycete white-rot fungus Phlebia centrifuga.</title>
        <authorList>
            <person name="Granchi Z."/>
            <person name="Peng M."/>
            <person name="de Vries R.P."/>
            <person name="Hilden K."/>
            <person name="Makela M.R."/>
            <person name="Grigoriev I."/>
            <person name="Riley R."/>
        </authorList>
    </citation>
    <scope>NUCLEOTIDE SEQUENCE [LARGE SCALE GENOMIC DNA]</scope>
    <source>
        <strain evidence="1 2">FBCC195</strain>
    </source>
</reference>
<proteinExistence type="predicted"/>
<sequence length="192" mass="21860">MSIYILLLEEGKSDDILKKDVQFFHDLSLRDARKHLPRLRALAKKHYPEVPYWSLIVCIDYNMLPPIFSVKHLDEYTLGNAQRSSIVEARNDAMIEKIKNKQGKYALLETRLSFGTGMQCVFTLATGDFWNSDNSLIGGGHVEGEPHSEDEFDDEGGLEDELKGTALDEVDEMMVRMILNNFMKSNGEQPAF</sequence>
<dbReference type="OrthoDB" id="2786161at2759"/>
<comment type="caution">
    <text evidence="1">The sequence shown here is derived from an EMBL/GenBank/DDBJ whole genome shotgun (WGS) entry which is preliminary data.</text>
</comment>